<comment type="caution">
    <text evidence="1">The sequence shown here is derived from an EMBL/GenBank/DDBJ whole genome shotgun (WGS) entry which is preliminary data.</text>
</comment>
<accession>A0AAP0KHP5</accession>
<proteinExistence type="predicted"/>
<gene>
    <name evidence="1" type="ORF">Syun_010217</name>
</gene>
<reference evidence="1 2" key="1">
    <citation type="submission" date="2024-01" db="EMBL/GenBank/DDBJ databases">
        <title>Genome assemblies of Stephania.</title>
        <authorList>
            <person name="Yang L."/>
        </authorList>
    </citation>
    <scope>NUCLEOTIDE SEQUENCE [LARGE SCALE GENOMIC DNA]</scope>
    <source>
        <strain evidence="1">YNDBR</strain>
        <tissue evidence="1">Leaf</tissue>
    </source>
</reference>
<evidence type="ECO:0000313" key="2">
    <source>
        <dbReference type="Proteomes" id="UP001420932"/>
    </source>
</evidence>
<protein>
    <submittedName>
        <fullName evidence="1">Uncharacterized protein</fullName>
    </submittedName>
</protein>
<dbReference type="AlphaFoldDB" id="A0AAP0KHP5"/>
<evidence type="ECO:0000313" key="1">
    <source>
        <dbReference type="EMBL" id="KAK9151908.1"/>
    </source>
</evidence>
<dbReference type="Proteomes" id="UP001420932">
    <property type="component" value="Unassembled WGS sequence"/>
</dbReference>
<sequence>MVSGALHLQCYGLPCKRLDKYLHTTPQTQHQVQGRFLLNIVISKSTTILKLLPSEDEPLLIRGDALLVLDLCLHIVNSIRALHFKGDGFPCEGLHKNLHSTPQTQHQVKGRLLLNVVIS</sequence>
<dbReference type="EMBL" id="JBBNAF010000004">
    <property type="protein sequence ID" value="KAK9151908.1"/>
    <property type="molecule type" value="Genomic_DNA"/>
</dbReference>
<name>A0AAP0KHP5_9MAGN</name>
<organism evidence="1 2">
    <name type="scientific">Stephania yunnanensis</name>
    <dbReference type="NCBI Taxonomy" id="152371"/>
    <lineage>
        <taxon>Eukaryota</taxon>
        <taxon>Viridiplantae</taxon>
        <taxon>Streptophyta</taxon>
        <taxon>Embryophyta</taxon>
        <taxon>Tracheophyta</taxon>
        <taxon>Spermatophyta</taxon>
        <taxon>Magnoliopsida</taxon>
        <taxon>Ranunculales</taxon>
        <taxon>Menispermaceae</taxon>
        <taxon>Menispermoideae</taxon>
        <taxon>Cissampelideae</taxon>
        <taxon>Stephania</taxon>
    </lineage>
</organism>
<keyword evidence="2" id="KW-1185">Reference proteome</keyword>